<evidence type="ECO:0000313" key="1">
    <source>
        <dbReference type="EMBL" id="GMF25047.1"/>
    </source>
</evidence>
<dbReference type="Pfam" id="PF18483">
    <property type="entry name" value="Lectin_L-type_dom"/>
    <property type="match status" value="1"/>
</dbReference>
<reference evidence="1" key="1">
    <citation type="submission" date="2023-04" db="EMBL/GenBank/DDBJ databases">
        <title>Phytophthora lilii NBRC 32176.</title>
        <authorList>
            <person name="Ichikawa N."/>
            <person name="Sato H."/>
            <person name="Tonouchi N."/>
        </authorList>
    </citation>
    <scope>NUCLEOTIDE SEQUENCE</scope>
    <source>
        <strain evidence="1">NBRC 32176</strain>
    </source>
</reference>
<dbReference type="PANTHER" id="PTHR12223:SF19">
    <property type="entry name" value="LEGUME LECTIN DOMAIN-CONTAINING PROTEIN"/>
    <property type="match status" value="1"/>
</dbReference>
<dbReference type="InterPro" id="IPR013320">
    <property type="entry name" value="ConA-like_dom_sf"/>
</dbReference>
<keyword evidence="2" id="KW-1185">Reference proteome</keyword>
<dbReference type="InterPro" id="IPR051136">
    <property type="entry name" value="Intracellular_Lectin-GPT"/>
</dbReference>
<sequence length="368" mass="41676">MCKVTTTFDKQQCGVLEGSLAKSSLCESERRYSKYSGAADAREATLEVVLTEQQEAIRLETRDTENHTTSGRIAVETATLGHRDVYQASEEKLQCPVRLRLTASQPHQVSSIWYAQQLPILQGFETRFTFQITDQSRRCFEVKDQNFGLHEYQSCAVHGGDGLAFVIHSHQNRTATIGEQGSRMGFAGLQNSLAIEFDTWFNDETAGEDVFYDHVAIYSRGQNSNADVEYARISAAAVHDLADGKVHIVKIRYYPELKGFTASTSSSWQKHDVLGWYYCTEVLTYLHRGQPYLAFTNVLGRIFFFLQPPCLDQYDTEMPFDFDYNEQSMLSTASHGNTLYPIFIYPDTVSWAKRQAYFAANQKVGLVS</sequence>
<dbReference type="EMBL" id="BSXW01000540">
    <property type="protein sequence ID" value="GMF25047.1"/>
    <property type="molecule type" value="Genomic_DNA"/>
</dbReference>
<dbReference type="Gene3D" id="2.60.120.200">
    <property type="match status" value="1"/>
</dbReference>
<dbReference type="Proteomes" id="UP001165083">
    <property type="component" value="Unassembled WGS sequence"/>
</dbReference>
<comment type="caution">
    <text evidence="1">The sequence shown here is derived from an EMBL/GenBank/DDBJ whole genome shotgun (WGS) entry which is preliminary data.</text>
</comment>
<accession>A0A9W6U3A5</accession>
<dbReference type="CDD" id="cd01951">
    <property type="entry name" value="lectin_L-type"/>
    <property type="match status" value="1"/>
</dbReference>
<gene>
    <name evidence="1" type="ORF">Plil01_001031000</name>
</gene>
<evidence type="ECO:0000313" key="2">
    <source>
        <dbReference type="Proteomes" id="UP001165083"/>
    </source>
</evidence>
<proteinExistence type="predicted"/>
<organism evidence="1 2">
    <name type="scientific">Phytophthora lilii</name>
    <dbReference type="NCBI Taxonomy" id="2077276"/>
    <lineage>
        <taxon>Eukaryota</taxon>
        <taxon>Sar</taxon>
        <taxon>Stramenopiles</taxon>
        <taxon>Oomycota</taxon>
        <taxon>Peronosporomycetes</taxon>
        <taxon>Peronosporales</taxon>
        <taxon>Peronosporaceae</taxon>
        <taxon>Phytophthora</taxon>
    </lineage>
</organism>
<dbReference type="PANTHER" id="PTHR12223">
    <property type="entry name" value="VESICULAR MANNOSE-BINDING LECTIN"/>
    <property type="match status" value="1"/>
</dbReference>
<dbReference type="InterPro" id="IPR056573">
    <property type="entry name" value="Lectin_L-type_dom"/>
</dbReference>
<name>A0A9W6U3A5_9STRA</name>
<dbReference type="SUPFAM" id="SSF49899">
    <property type="entry name" value="Concanavalin A-like lectins/glucanases"/>
    <property type="match status" value="1"/>
</dbReference>
<protein>
    <submittedName>
        <fullName evidence="1">Unnamed protein product</fullName>
    </submittedName>
</protein>
<dbReference type="AlphaFoldDB" id="A0A9W6U3A5"/>
<dbReference type="OrthoDB" id="409136at2759"/>